<proteinExistence type="predicted"/>
<gene>
    <name evidence="2" type="ORF">LQE99_07255</name>
</gene>
<keyword evidence="1" id="KW-0472">Membrane</keyword>
<feature type="transmembrane region" description="Helical" evidence="1">
    <location>
        <begin position="132"/>
        <end position="156"/>
    </location>
</feature>
<name>A0ABS9R5K0_9FIRM</name>
<evidence type="ECO:0000313" key="3">
    <source>
        <dbReference type="Proteomes" id="UP001202402"/>
    </source>
</evidence>
<evidence type="ECO:0000256" key="1">
    <source>
        <dbReference type="SAM" id="Phobius"/>
    </source>
</evidence>
<evidence type="ECO:0000313" key="2">
    <source>
        <dbReference type="EMBL" id="MCH4284927.1"/>
    </source>
</evidence>
<protein>
    <submittedName>
        <fullName evidence="2">Uncharacterized protein</fullName>
    </submittedName>
</protein>
<organism evidence="2 3">
    <name type="scientific">Amedibacillus hominis</name>
    <dbReference type="NCBI Taxonomy" id="2897776"/>
    <lineage>
        <taxon>Bacteria</taxon>
        <taxon>Bacillati</taxon>
        <taxon>Bacillota</taxon>
        <taxon>Erysipelotrichia</taxon>
        <taxon>Erysipelotrichales</taxon>
        <taxon>Erysipelotrichaceae</taxon>
        <taxon>Amedibacillus</taxon>
    </lineage>
</organism>
<keyword evidence="3" id="KW-1185">Reference proteome</keyword>
<accession>A0ABS9R5K0</accession>
<dbReference type="EMBL" id="JAKVPQ010000004">
    <property type="protein sequence ID" value="MCH4284927.1"/>
    <property type="molecule type" value="Genomic_DNA"/>
</dbReference>
<feature type="transmembrane region" description="Helical" evidence="1">
    <location>
        <begin position="92"/>
        <end position="112"/>
    </location>
</feature>
<dbReference type="RefSeq" id="WP_147322610.1">
    <property type="nucleotide sequence ID" value="NZ_JAKVPQ010000004.1"/>
</dbReference>
<dbReference type="Proteomes" id="UP001202402">
    <property type="component" value="Unassembled WGS sequence"/>
</dbReference>
<keyword evidence="1" id="KW-1133">Transmembrane helix</keyword>
<comment type="caution">
    <text evidence="2">The sequence shown here is derived from an EMBL/GenBank/DDBJ whole genome shotgun (WGS) entry which is preliminary data.</text>
</comment>
<keyword evidence="1" id="KW-0812">Transmembrane</keyword>
<sequence>MADALDVSVDALLRDDLGYRDIKKKDLEEYLPFIIAVCGFIGYHIMVKLGISLIPAVIGYFAVMHVSHYMMRQHTDCKREQLLGKVNALFNFFVIEGCCVQVILIFQIAKMMGVSPIQLLGTTTNIDNMSDLGFDLGTTILLSLIIAGIITAFIFLKYMTHTKKSNIESKDENGE</sequence>
<reference evidence="2 3" key="1">
    <citation type="submission" date="2022-02" db="EMBL/GenBank/DDBJ databases">
        <title>Genome of Erysipelotrichaceae sp. nov. NSJ-176 isolated from human feces.</title>
        <authorList>
            <person name="Abdugheni R."/>
        </authorList>
    </citation>
    <scope>NUCLEOTIDE SEQUENCE [LARGE SCALE GENOMIC DNA]</scope>
    <source>
        <strain evidence="2 3">NSJ-176</strain>
    </source>
</reference>